<dbReference type="GeneID" id="5895153"/>
<reference evidence="2 3" key="1">
    <citation type="journal article" date="2008" name="Nature">
        <title>The genome of the choanoflagellate Monosiga brevicollis and the origin of metazoans.</title>
        <authorList>
            <consortium name="JGI Sequencing"/>
            <person name="King N."/>
            <person name="Westbrook M.J."/>
            <person name="Young S.L."/>
            <person name="Kuo A."/>
            <person name="Abedin M."/>
            <person name="Chapman J."/>
            <person name="Fairclough S."/>
            <person name="Hellsten U."/>
            <person name="Isogai Y."/>
            <person name="Letunic I."/>
            <person name="Marr M."/>
            <person name="Pincus D."/>
            <person name="Putnam N."/>
            <person name="Rokas A."/>
            <person name="Wright K.J."/>
            <person name="Zuzow R."/>
            <person name="Dirks W."/>
            <person name="Good M."/>
            <person name="Goodstein D."/>
            <person name="Lemons D."/>
            <person name="Li W."/>
            <person name="Lyons J.B."/>
            <person name="Morris A."/>
            <person name="Nichols S."/>
            <person name="Richter D.J."/>
            <person name="Salamov A."/>
            <person name="Bork P."/>
            <person name="Lim W.A."/>
            <person name="Manning G."/>
            <person name="Miller W.T."/>
            <person name="McGinnis W."/>
            <person name="Shapiro H."/>
            <person name="Tjian R."/>
            <person name="Grigoriev I.V."/>
            <person name="Rokhsar D."/>
        </authorList>
    </citation>
    <scope>NUCLEOTIDE SEQUENCE [LARGE SCALE GENOMIC DNA]</scope>
    <source>
        <strain evidence="3">MX1 / ATCC 50154</strain>
    </source>
</reference>
<dbReference type="KEGG" id="mbr:MONBRDRAFT_12060"/>
<dbReference type="InParanoid" id="A9VB38"/>
<protein>
    <submittedName>
        <fullName evidence="2">Uncharacterized protein</fullName>
    </submittedName>
</protein>
<dbReference type="AlphaFoldDB" id="A9VB38"/>
<dbReference type="Proteomes" id="UP000001357">
    <property type="component" value="Unassembled WGS sequence"/>
</dbReference>
<feature type="transmembrane region" description="Helical" evidence="1">
    <location>
        <begin position="21"/>
        <end position="54"/>
    </location>
</feature>
<keyword evidence="1" id="KW-0812">Transmembrane</keyword>
<sequence>MHASAWDQLRQRRAGFTLWNLSLFLVASMLQSPSLLAISFASSLGVITSFHLGWIQDTTGVARLIKRNGLPTGLVFHFYNFIMHILPPIVVALNLYYKGWPCRTHHGLIAAIFHLTWGLIESRGHLLLDDIYVDMDPFHWHQMWLCGLIFEVWVAPALF</sequence>
<evidence type="ECO:0000313" key="3">
    <source>
        <dbReference type="Proteomes" id="UP000001357"/>
    </source>
</evidence>
<accession>A9VB38</accession>
<gene>
    <name evidence="2" type="ORF">MONBRDRAFT_12060</name>
</gene>
<proteinExistence type="predicted"/>
<evidence type="ECO:0000256" key="1">
    <source>
        <dbReference type="SAM" id="Phobius"/>
    </source>
</evidence>
<dbReference type="OMA" id="MHASAWD"/>
<dbReference type="RefSeq" id="XP_001749893.1">
    <property type="nucleotide sequence ID" value="XM_001749841.1"/>
</dbReference>
<name>A9VB38_MONBE</name>
<keyword evidence="1" id="KW-0472">Membrane</keyword>
<keyword evidence="3" id="KW-1185">Reference proteome</keyword>
<organism evidence="2 3">
    <name type="scientific">Monosiga brevicollis</name>
    <name type="common">Choanoflagellate</name>
    <dbReference type="NCBI Taxonomy" id="81824"/>
    <lineage>
        <taxon>Eukaryota</taxon>
        <taxon>Choanoflagellata</taxon>
        <taxon>Craspedida</taxon>
        <taxon>Salpingoecidae</taxon>
        <taxon>Monosiga</taxon>
    </lineage>
</organism>
<dbReference type="EMBL" id="CH991575">
    <property type="protein sequence ID" value="EDQ85272.1"/>
    <property type="molecule type" value="Genomic_DNA"/>
</dbReference>
<dbReference type="eggNOG" id="ENOG502SXC8">
    <property type="taxonomic scope" value="Eukaryota"/>
</dbReference>
<keyword evidence="1" id="KW-1133">Transmembrane helix</keyword>
<feature type="transmembrane region" description="Helical" evidence="1">
    <location>
        <begin position="74"/>
        <end position="97"/>
    </location>
</feature>
<evidence type="ECO:0000313" key="2">
    <source>
        <dbReference type="EMBL" id="EDQ85272.1"/>
    </source>
</evidence>